<dbReference type="Gene3D" id="2.115.10.20">
    <property type="entry name" value="Glycosyl hydrolase domain, family 43"/>
    <property type="match status" value="1"/>
</dbReference>
<dbReference type="STRING" id="1798507.A3A34_00355"/>
<comment type="similarity">
    <text evidence="3">Belongs to the glycosyl hydrolase 130 family.</text>
</comment>
<dbReference type="InterPro" id="IPR007184">
    <property type="entry name" value="Mannoside_phosphorylase"/>
</dbReference>
<keyword evidence="2" id="KW-0808">Transferase</keyword>
<evidence type="ECO:0000313" key="5">
    <source>
        <dbReference type="EMBL" id="OGG74827.1"/>
    </source>
</evidence>
<evidence type="ECO:0000256" key="4">
    <source>
        <dbReference type="SAM" id="Phobius"/>
    </source>
</evidence>
<dbReference type="EMBL" id="MFLU01000015">
    <property type="protein sequence ID" value="OGG74827.1"/>
    <property type="molecule type" value="Genomic_DNA"/>
</dbReference>
<evidence type="ECO:0000256" key="3">
    <source>
        <dbReference type="ARBA" id="ARBA00024356"/>
    </source>
</evidence>
<dbReference type="InterPro" id="IPR023296">
    <property type="entry name" value="Glyco_hydro_beta-prop_sf"/>
</dbReference>
<evidence type="ECO:0000256" key="2">
    <source>
        <dbReference type="ARBA" id="ARBA00022679"/>
    </source>
</evidence>
<dbReference type="SUPFAM" id="SSF75005">
    <property type="entry name" value="Arabinanase/levansucrase/invertase"/>
    <property type="match status" value="1"/>
</dbReference>
<proteinExistence type="inferred from homology"/>
<name>A0A1F6EMG1_9BACT</name>
<comment type="caution">
    <text evidence="5">The sequence shown here is derived from an EMBL/GenBank/DDBJ whole genome shotgun (WGS) entry which is preliminary data.</text>
</comment>
<dbReference type="Proteomes" id="UP000178587">
    <property type="component" value="Unassembled WGS sequence"/>
</dbReference>
<dbReference type="CDD" id="cd18614">
    <property type="entry name" value="GH130"/>
    <property type="match status" value="1"/>
</dbReference>
<protein>
    <recommendedName>
        <fullName evidence="7">Glycosidase</fullName>
    </recommendedName>
</protein>
<dbReference type="GO" id="GO:0016757">
    <property type="term" value="F:glycosyltransferase activity"/>
    <property type="evidence" value="ECO:0007669"/>
    <property type="project" value="UniProtKB-KW"/>
</dbReference>
<keyword evidence="4" id="KW-0812">Transmembrane</keyword>
<sequence length="391" mass="43785">MLPPDIEGSYLCMGDVMIKGLQVILTLGAILLLLLAVLALLSPKMRESVRKIVHTYLQLTRYTRNPILLPRGGSYWESEAVFNPAALYEDGRVHLLYRAVGPDGVSRFGYASSGNGFNFNERLPHPVFTSIAPRSIAPSEKKYSPVLYPSGGSWGGAEDPRMVVIDGRVYVTFNAFDGWDYLRVGVMSLSLDDFLVKRWCWDGPIFVSPPGEIHKNWVLFPEKLHGKFAVLHSITPEVQIDYVTDLNDLADGTRTIRSRFEQKKNRNGWDMYVRSAGPPPIKTEYGWLVLYHAMEKNETSRYKLGAMLLDINEPTRVLHRAQAPILAPDAWYENDWKPGIVYSCGAIVKDNDLLVYYGGGDKTTCVAHAPLQEFLHALVTDAAPALNSEPL</sequence>
<dbReference type="Pfam" id="PF04041">
    <property type="entry name" value="Glyco_hydro_130"/>
    <property type="match status" value="1"/>
</dbReference>
<feature type="transmembrane region" description="Helical" evidence="4">
    <location>
        <begin position="20"/>
        <end position="41"/>
    </location>
</feature>
<gene>
    <name evidence="5" type="ORF">A3A34_00355</name>
</gene>
<reference evidence="5 6" key="1">
    <citation type="journal article" date="2016" name="Nat. Commun.">
        <title>Thousands of microbial genomes shed light on interconnected biogeochemical processes in an aquifer system.</title>
        <authorList>
            <person name="Anantharaman K."/>
            <person name="Brown C.T."/>
            <person name="Hug L.A."/>
            <person name="Sharon I."/>
            <person name="Castelle C.J."/>
            <person name="Probst A.J."/>
            <person name="Thomas B.C."/>
            <person name="Singh A."/>
            <person name="Wilkins M.J."/>
            <person name="Karaoz U."/>
            <person name="Brodie E.L."/>
            <person name="Williams K.H."/>
            <person name="Hubbard S.S."/>
            <person name="Banfield J.F."/>
        </authorList>
    </citation>
    <scope>NUCLEOTIDE SEQUENCE [LARGE SCALE GENOMIC DNA]</scope>
</reference>
<dbReference type="PANTHER" id="PTHR34106:SF5">
    <property type="entry name" value="GLYCOSIDASE"/>
    <property type="match status" value="1"/>
</dbReference>
<dbReference type="AlphaFoldDB" id="A0A1F6EMG1"/>
<organism evidence="5 6">
    <name type="scientific">Candidatus Kaiserbacteria bacterium RIFCSPLOWO2_01_FULL_50_24</name>
    <dbReference type="NCBI Taxonomy" id="1798507"/>
    <lineage>
        <taxon>Bacteria</taxon>
        <taxon>Candidatus Kaiseribacteriota</taxon>
    </lineage>
</organism>
<evidence type="ECO:0000313" key="6">
    <source>
        <dbReference type="Proteomes" id="UP000178587"/>
    </source>
</evidence>
<keyword evidence="4" id="KW-0472">Membrane</keyword>
<keyword evidence="1" id="KW-0328">Glycosyltransferase</keyword>
<accession>A0A1F6EMG1</accession>
<dbReference type="PANTHER" id="PTHR34106">
    <property type="entry name" value="GLYCOSIDASE"/>
    <property type="match status" value="1"/>
</dbReference>
<evidence type="ECO:0008006" key="7">
    <source>
        <dbReference type="Google" id="ProtNLM"/>
    </source>
</evidence>
<keyword evidence="4" id="KW-1133">Transmembrane helix</keyword>
<evidence type="ECO:0000256" key="1">
    <source>
        <dbReference type="ARBA" id="ARBA00022676"/>
    </source>
</evidence>